<dbReference type="InterPro" id="IPR013525">
    <property type="entry name" value="ABC2_TM"/>
</dbReference>
<dbReference type="GO" id="GO:0140359">
    <property type="term" value="F:ABC-type transporter activity"/>
    <property type="evidence" value="ECO:0007669"/>
    <property type="project" value="InterPro"/>
</dbReference>
<keyword evidence="3 5" id="KW-1133">Transmembrane helix</keyword>
<comment type="subcellular location">
    <subcellularLocation>
        <location evidence="1">Membrane</location>
        <topology evidence="1">Multi-pass membrane protein</topology>
    </subcellularLocation>
</comment>
<evidence type="ECO:0000313" key="7">
    <source>
        <dbReference type="EMBL" id="PDW03267.1"/>
    </source>
</evidence>
<feature type="transmembrane region" description="Helical" evidence="5">
    <location>
        <begin position="20"/>
        <end position="44"/>
    </location>
</feature>
<reference evidence="8" key="1">
    <citation type="submission" date="2017-08" db="EMBL/GenBank/DDBJ databases">
        <authorList>
            <person name="Grouzdev D.S."/>
            <person name="Gaisin V.A."/>
            <person name="Rysina M.S."/>
            <person name="Gorlenko V.M."/>
        </authorList>
    </citation>
    <scope>NUCLEOTIDE SEQUENCE [LARGE SCALE GENOMIC DNA]</scope>
    <source>
        <strain evidence="8">Kir15-3F</strain>
    </source>
</reference>
<proteinExistence type="predicted"/>
<keyword evidence="8" id="KW-1185">Reference proteome</keyword>
<comment type="caution">
    <text evidence="7">The sequence shown here is derived from an EMBL/GenBank/DDBJ whole genome shotgun (WGS) entry which is preliminary data.</text>
</comment>
<feature type="domain" description="ABC-2 type transporter transmembrane" evidence="6">
    <location>
        <begin position="20"/>
        <end position="379"/>
    </location>
</feature>
<accession>A0A2A6RJL5</accession>
<feature type="transmembrane region" description="Helical" evidence="5">
    <location>
        <begin position="357"/>
        <end position="378"/>
    </location>
</feature>
<dbReference type="PANTHER" id="PTHR43471">
    <property type="entry name" value="ABC TRANSPORTER PERMEASE"/>
    <property type="match status" value="1"/>
</dbReference>
<evidence type="ECO:0000256" key="1">
    <source>
        <dbReference type="ARBA" id="ARBA00004141"/>
    </source>
</evidence>
<dbReference type="EMBL" id="NQWI01000035">
    <property type="protein sequence ID" value="PDW03267.1"/>
    <property type="molecule type" value="Genomic_DNA"/>
</dbReference>
<feature type="transmembrane region" description="Helical" evidence="5">
    <location>
        <begin position="178"/>
        <end position="200"/>
    </location>
</feature>
<feature type="transmembrane region" description="Helical" evidence="5">
    <location>
        <begin position="230"/>
        <end position="251"/>
    </location>
</feature>
<evidence type="ECO:0000256" key="3">
    <source>
        <dbReference type="ARBA" id="ARBA00022989"/>
    </source>
</evidence>
<sequence>MNRLLWVARHEYWHHVRRRSFQLATFGLPLLVFLFMGMGIFIAYQASQTEVAIGVVDHSGVLAEVSLPLPSDPAQRSVPLQGFADTAAAQAALAAEQITAYVLIPADYLAVGEVEVYGVAQLTRVGQHSLEAALHQGLLAQAQLPSSYMAIVQAPLGQLEAMSIDGSSLHPDEIGGRIIVAIFASLLFMLTILTSSGYLLQALVEEKENRTMELITTSISPEQLIGGKTVGLGLVGFTIAGVWVVASILGWQIGSIWFEPLRAISLSFTQIFVTALLISFGYMLFAGFMVAISAMVPTAQEGQHFTGLVTVIAVLPMIANGLFITNPHGPVPTAMSLFPISAPIAMLLRMLLGDVPIWQLGLSLILLALAAGGMIWLASRIFRMGMLHYGQRLQLRDLLRLGS</sequence>
<gene>
    <name evidence="7" type="ORF">CJ255_09795</name>
</gene>
<dbReference type="AlphaFoldDB" id="A0A2A6RJL5"/>
<dbReference type="OrthoDB" id="142621at2"/>
<evidence type="ECO:0000256" key="4">
    <source>
        <dbReference type="ARBA" id="ARBA00023136"/>
    </source>
</evidence>
<evidence type="ECO:0000256" key="2">
    <source>
        <dbReference type="ARBA" id="ARBA00022692"/>
    </source>
</evidence>
<dbReference type="RefSeq" id="WP_097643925.1">
    <property type="nucleotide sequence ID" value="NZ_NQWI01000035.1"/>
</dbReference>
<keyword evidence="4 5" id="KW-0472">Membrane</keyword>
<keyword evidence="2 5" id="KW-0812">Transmembrane</keyword>
<dbReference type="PANTHER" id="PTHR43471:SF3">
    <property type="entry name" value="ABC TRANSPORTER PERMEASE PROTEIN NATB"/>
    <property type="match status" value="1"/>
</dbReference>
<dbReference type="Pfam" id="PF12698">
    <property type="entry name" value="ABC2_membrane_3"/>
    <property type="match status" value="1"/>
</dbReference>
<evidence type="ECO:0000256" key="5">
    <source>
        <dbReference type="SAM" id="Phobius"/>
    </source>
</evidence>
<evidence type="ECO:0000259" key="6">
    <source>
        <dbReference type="Pfam" id="PF12698"/>
    </source>
</evidence>
<evidence type="ECO:0000313" key="8">
    <source>
        <dbReference type="Proteomes" id="UP000220527"/>
    </source>
</evidence>
<organism evidence="7 8">
    <name type="scientific">Candidatus Viridilinea mediisalina</name>
    <dbReference type="NCBI Taxonomy" id="2024553"/>
    <lineage>
        <taxon>Bacteria</taxon>
        <taxon>Bacillati</taxon>
        <taxon>Chloroflexota</taxon>
        <taxon>Chloroflexia</taxon>
        <taxon>Chloroflexales</taxon>
        <taxon>Chloroflexineae</taxon>
        <taxon>Oscillochloridaceae</taxon>
        <taxon>Candidatus Viridilinea</taxon>
    </lineage>
</organism>
<dbReference type="GO" id="GO:0016020">
    <property type="term" value="C:membrane"/>
    <property type="evidence" value="ECO:0007669"/>
    <property type="project" value="UniProtKB-SubCell"/>
</dbReference>
<name>A0A2A6RJL5_9CHLR</name>
<feature type="transmembrane region" description="Helical" evidence="5">
    <location>
        <begin position="271"/>
        <end position="292"/>
    </location>
</feature>
<protein>
    <recommendedName>
        <fullName evidence="6">ABC-2 type transporter transmembrane domain-containing protein</fullName>
    </recommendedName>
</protein>
<feature type="transmembrane region" description="Helical" evidence="5">
    <location>
        <begin position="304"/>
        <end position="324"/>
    </location>
</feature>
<dbReference type="Proteomes" id="UP000220527">
    <property type="component" value="Unassembled WGS sequence"/>
</dbReference>